<keyword evidence="3" id="KW-0460">Magnesium</keyword>
<dbReference type="Pfam" id="PF12710">
    <property type="entry name" value="HAD"/>
    <property type="match status" value="1"/>
</dbReference>
<dbReference type="PANTHER" id="PTHR43344:SF13">
    <property type="entry name" value="PHOSPHATASE RV3661-RELATED"/>
    <property type="match status" value="1"/>
</dbReference>
<dbReference type="InterPro" id="IPR023214">
    <property type="entry name" value="HAD_sf"/>
</dbReference>
<dbReference type="EMBL" id="CP049989">
    <property type="protein sequence ID" value="QIM51321.1"/>
    <property type="molecule type" value="Genomic_DNA"/>
</dbReference>
<dbReference type="CDD" id="cd02612">
    <property type="entry name" value="HAD_PGPPase"/>
    <property type="match status" value="1"/>
</dbReference>
<keyword evidence="5" id="KW-1185">Reference proteome</keyword>
<dbReference type="RefSeq" id="WP_166224795.1">
    <property type="nucleotide sequence ID" value="NZ_CP049989.1"/>
</dbReference>
<evidence type="ECO:0000256" key="1">
    <source>
        <dbReference type="ARBA" id="ARBA00022723"/>
    </source>
</evidence>
<proteinExistence type="predicted"/>
<dbReference type="NCBIfam" id="TIGR01490">
    <property type="entry name" value="HAD-SF-IB-hyp1"/>
    <property type="match status" value="1"/>
</dbReference>
<evidence type="ECO:0000313" key="5">
    <source>
        <dbReference type="Proteomes" id="UP000503162"/>
    </source>
</evidence>
<evidence type="ECO:0000256" key="3">
    <source>
        <dbReference type="ARBA" id="ARBA00022842"/>
    </source>
</evidence>
<dbReference type="GO" id="GO:0016787">
    <property type="term" value="F:hydrolase activity"/>
    <property type="evidence" value="ECO:0007669"/>
    <property type="project" value="UniProtKB-KW"/>
</dbReference>
<dbReference type="KEGG" id="hcz:G9Q37_03815"/>
<dbReference type="InterPro" id="IPR006385">
    <property type="entry name" value="HAD_hydro_SerB1"/>
</dbReference>
<dbReference type="InterPro" id="IPR036412">
    <property type="entry name" value="HAD-like_sf"/>
</dbReference>
<dbReference type="AlphaFoldDB" id="A0A6G8IDY4"/>
<keyword evidence="1" id="KW-0479">Metal-binding</keyword>
<dbReference type="NCBIfam" id="TIGR01488">
    <property type="entry name" value="HAD-SF-IB"/>
    <property type="match status" value="1"/>
</dbReference>
<dbReference type="GO" id="GO:0046872">
    <property type="term" value="F:metal ion binding"/>
    <property type="evidence" value="ECO:0007669"/>
    <property type="project" value="UniProtKB-KW"/>
</dbReference>
<organism evidence="4 5">
    <name type="scientific">Hydrogenophaga crocea</name>
    <dbReference type="NCBI Taxonomy" id="2716225"/>
    <lineage>
        <taxon>Bacteria</taxon>
        <taxon>Pseudomonadati</taxon>
        <taxon>Pseudomonadota</taxon>
        <taxon>Betaproteobacteria</taxon>
        <taxon>Burkholderiales</taxon>
        <taxon>Comamonadaceae</taxon>
        <taxon>Hydrogenophaga</taxon>
    </lineage>
</organism>
<accession>A0A6G8IDY4</accession>
<evidence type="ECO:0000313" key="4">
    <source>
        <dbReference type="EMBL" id="QIM51321.1"/>
    </source>
</evidence>
<dbReference type="Proteomes" id="UP000503162">
    <property type="component" value="Chromosome"/>
</dbReference>
<name>A0A6G8IDY4_9BURK</name>
<gene>
    <name evidence="4" type="ORF">G9Q37_03815</name>
</gene>
<keyword evidence="2 4" id="KW-0378">Hydrolase</keyword>
<dbReference type="Gene3D" id="1.20.1440.100">
    <property type="entry name" value="SG protein - dephosphorylation function"/>
    <property type="match status" value="1"/>
</dbReference>
<dbReference type="Gene3D" id="3.40.50.1000">
    <property type="entry name" value="HAD superfamily/HAD-like"/>
    <property type="match status" value="1"/>
</dbReference>
<evidence type="ECO:0000256" key="2">
    <source>
        <dbReference type="ARBA" id="ARBA00022801"/>
    </source>
</evidence>
<sequence length="231" mass="25366">MTPQTPPPLALFDLDHTLLDGDGDDLWCRFMIRHGVIGPAMAEANERMGRDYRAGRVGAQAFSDFYAGLLAGRSPADWAPWQDRFLAEEVLPRLPDAARALVESHRAQGHALLLTTASNRVIAARSAAELGFAHWIATDLELVDGRYSGRVQGTPNMRDGKLHRLLAWLQAHGRSPDELDRAWFYSDSINDLPLLSRVGRPVAVNPDAQLQAHAQAHGWPVIDVLGRATAA</sequence>
<dbReference type="InterPro" id="IPR050582">
    <property type="entry name" value="HAD-like_SerB"/>
</dbReference>
<dbReference type="SUPFAM" id="SSF56784">
    <property type="entry name" value="HAD-like"/>
    <property type="match status" value="1"/>
</dbReference>
<reference evidence="4 5" key="1">
    <citation type="submission" date="2020-03" db="EMBL/GenBank/DDBJ databases">
        <title>Hydrogenophaga sp. nov. isolated from cyanobacterial mat.</title>
        <authorList>
            <person name="Thorat V."/>
            <person name="Kirdat K."/>
            <person name="Tiwarekar B."/>
            <person name="Costa E.D."/>
            <person name="Yadav A."/>
        </authorList>
    </citation>
    <scope>NUCLEOTIDE SEQUENCE [LARGE SCALE GENOMIC DNA]</scope>
    <source>
        <strain evidence="4 5">BA0156</strain>
    </source>
</reference>
<protein>
    <submittedName>
        <fullName evidence="4">HAD family hydrolase</fullName>
    </submittedName>
</protein>
<dbReference type="PANTHER" id="PTHR43344">
    <property type="entry name" value="PHOSPHOSERINE PHOSPHATASE"/>
    <property type="match status" value="1"/>
</dbReference>